<accession>K0REF8</accession>
<dbReference type="PANTHER" id="PTHR43642:SF1">
    <property type="entry name" value="HYBRID SIGNAL TRANSDUCTION HISTIDINE KINASE G"/>
    <property type="match status" value="1"/>
</dbReference>
<feature type="compositionally biased region" description="Polar residues" evidence="1">
    <location>
        <begin position="228"/>
        <end position="243"/>
    </location>
</feature>
<feature type="domain" description="DUF6824" evidence="3">
    <location>
        <begin position="14"/>
        <end position="73"/>
    </location>
</feature>
<protein>
    <submittedName>
        <fullName evidence="4">Uncharacterized protein</fullName>
    </submittedName>
</protein>
<dbReference type="InterPro" id="IPR049227">
    <property type="entry name" value="DUF6824"/>
</dbReference>
<dbReference type="InterPro" id="IPR041664">
    <property type="entry name" value="AAA_16"/>
</dbReference>
<evidence type="ECO:0000313" key="4">
    <source>
        <dbReference type="EMBL" id="EJK47451.1"/>
    </source>
</evidence>
<dbReference type="InterPro" id="IPR027417">
    <property type="entry name" value="P-loop_NTPase"/>
</dbReference>
<dbReference type="Pfam" id="PF20710">
    <property type="entry name" value="DUF6824"/>
    <property type="match status" value="1"/>
</dbReference>
<evidence type="ECO:0000259" key="2">
    <source>
        <dbReference type="Pfam" id="PF13191"/>
    </source>
</evidence>
<dbReference type="InterPro" id="IPR053159">
    <property type="entry name" value="Hybrid_Histidine_Kinase"/>
</dbReference>
<sequence length="745" mass="81174">MRPRTISHKRYRQDVLLGRGQKIRNNPGNVAFRTLVDGRKAEFKKAKRGTKRNIAAEIIQQVLRNNGRFLMEDASFPIKTSGRDDIERRTRACSDPIDEATEVAEKADRNGLSGAVTIAELAKSACLDEPAIEEDLDTLLDELECDGGLVRDLELWESRQAPLSSTFISDNPSSFQNESLCNLTAELSPPQPCRLSNDLPEQGVDPGQQFEGSNSMPRLRIEFKDSTNPRIDQTTTRSENSNPTKPPGSGRNARLDIQLNTPDFSTAIELEGSINSLDLQYRGQTHSIGLRMSTNNSQKLQCNQSTEESDQGIGLDSNIALKSMGDLNSPSFAPTNLPARDDLRQSSKTHGAMNNLRHWVDNHMPQGFYTSGELNEYIKAAIPIAIKLTQMLVDETQTEPAIKLTSCNDLSIEFSAGEVIGIAALRTSQVIGTLDRLASLGAILSELFSGCVLPSRNAEAASGCLDELVLGANEDQKTGMLSYDHTPKKKSPHDPSGYQYYSKIAASLDDVGLPASLSGMLRNLLDCSRSEFRGEESYSSFADVLTDLKLVRNNPCCYLDSLGNSPTFSIPNRLYNRLSVTNKIIDLYHSEACKCLIVHGRAGVGKSSLLNQVLAAISKQDGSFVAQAKFEQAGINPLAIVAQMFNSLCEAFIRDAQPRAKAAVTRELELALGVAGIKSLSLVVPSLSGLLASSDTGSGVQYMNRAASVSYALGKLLEVISAHFVPVTLLIDDLQFVSTSFQNPY</sequence>
<dbReference type="EMBL" id="AGNL01046944">
    <property type="protein sequence ID" value="EJK47451.1"/>
    <property type="molecule type" value="Genomic_DNA"/>
</dbReference>
<dbReference type="Gene3D" id="3.40.50.300">
    <property type="entry name" value="P-loop containing nucleotide triphosphate hydrolases"/>
    <property type="match status" value="1"/>
</dbReference>
<dbReference type="eggNOG" id="ENOG502RVPS">
    <property type="taxonomic scope" value="Eukaryota"/>
</dbReference>
<proteinExistence type="predicted"/>
<feature type="domain" description="Orc1-like AAA ATPase" evidence="2">
    <location>
        <begin position="589"/>
        <end position="735"/>
    </location>
</feature>
<feature type="region of interest" description="Disordered" evidence="1">
    <location>
        <begin position="191"/>
        <end position="255"/>
    </location>
</feature>
<dbReference type="AlphaFoldDB" id="K0REF8"/>
<comment type="caution">
    <text evidence="4">The sequence shown here is derived from an EMBL/GenBank/DDBJ whole genome shotgun (WGS) entry which is preliminary data.</text>
</comment>
<name>K0REF8_THAOC</name>
<evidence type="ECO:0000313" key="5">
    <source>
        <dbReference type="Proteomes" id="UP000266841"/>
    </source>
</evidence>
<evidence type="ECO:0000256" key="1">
    <source>
        <dbReference type="SAM" id="MobiDB-lite"/>
    </source>
</evidence>
<evidence type="ECO:0000259" key="3">
    <source>
        <dbReference type="Pfam" id="PF20710"/>
    </source>
</evidence>
<dbReference type="Pfam" id="PF13191">
    <property type="entry name" value="AAA_16"/>
    <property type="match status" value="1"/>
</dbReference>
<dbReference type="SUPFAM" id="SSF52540">
    <property type="entry name" value="P-loop containing nucleoside triphosphate hydrolases"/>
    <property type="match status" value="1"/>
</dbReference>
<keyword evidence="5" id="KW-1185">Reference proteome</keyword>
<dbReference type="PANTHER" id="PTHR43642">
    <property type="entry name" value="HYBRID SIGNAL TRANSDUCTION HISTIDINE KINASE G"/>
    <property type="match status" value="1"/>
</dbReference>
<gene>
    <name evidence="4" type="ORF">THAOC_33823</name>
</gene>
<dbReference type="Proteomes" id="UP000266841">
    <property type="component" value="Unassembled WGS sequence"/>
</dbReference>
<reference evidence="4 5" key="1">
    <citation type="journal article" date="2012" name="Genome Biol.">
        <title>Genome and low-iron response of an oceanic diatom adapted to chronic iron limitation.</title>
        <authorList>
            <person name="Lommer M."/>
            <person name="Specht M."/>
            <person name="Roy A.S."/>
            <person name="Kraemer L."/>
            <person name="Andreson R."/>
            <person name="Gutowska M.A."/>
            <person name="Wolf J."/>
            <person name="Bergner S.V."/>
            <person name="Schilhabel M.B."/>
            <person name="Klostermeier U.C."/>
            <person name="Beiko R.G."/>
            <person name="Rosenstiel P."/>
            <person name="Hippler M."/>
            <person name="Laroche J."/>
        </authorList>
    </citation>
    <scope>NUCLEOTIDE SEQUENCE [LARGE SCALE GENOMIC DNA]</scope>
    <source>
        <strain evidence="4 5">CCMP1005</strain>
    </source>
</reference>
<organism evidence="4 5">
    <name type="scientific">Thalassiosira oceanica</name>
    <name type="common">Marine diatom</name>
    <dbReference type="NCBI Taxonomy" id="159749"/>
    <lineage>
        <taxon>Eukaryota</taxon>
        <taxon>Sar</taxon>
        <taxon>Stramenopiles</taxon>
        <taxon>Ochrophyta</taxon>
        <taxon>Bacillariophyta</taxon>
        <taxon>Coscinodiscophyceae</taxon>
        <taxon>Thalassiosirophycidae</taxon>
        <taxon>Thalassiosirales</taxon>
        <taxon>Thalassiosiraceae</taxon>
        <taxon>Thalassiosira</taxon>
    </lineage>
</organism>